<dbReference type="EMBL" id="UZAG01000408">
    <property type="protein sequence ID" value="VDO08289.1"/>
    <property type="molecule type" value="Genomic_DNA"/>
</dbReference>
<comment type="similarity">
    <text evidence="8">Belongs to the Dus family. Dus1 subfamily.</text>
</comment>
<feature type="domain" description="DUS-like FMN-binding" evidence="14">
    <location>
        <begin position="113"/>
        <end position="298"/>
    </location>
</feature>
<dbReference type="Gene3D" id="3.20.20.70">
    <property type="entry name" value="Aldolase class I"/>
    <property type="match status" value="2"/>
</dbReference>
<keyword evidence="5" id="KW-0521">NADP</keyword>
<sequence length="459" mass="52220">MIHAQLFVTDATYRRTALSTCLDDRPLVVQFCANDPVILLNACQLVESFCDGVDLNLGCPQLIAKRGHYGAYLQVFPKILTSTSFLFQVYQVSFQVLILTVILSRVRPFQEDLKLICEMITLLHSHSRLPLSCKIRILQDINETVAYARALVKAGACMLTVHGRTREQRGPNTGLADWYAMRAVVSAVDVPVLANGNIQLPGDVDRCLEITGASAIMSAEGILSNPYLFEKRHEVNWTAAREYLDFAERYESTTSAVRAHLFRICHHSLLEYSDLRERLSYVCTTEDFRQIMDDLERRVSKSVSSSGLEFTALKEIALATSPALMPHWICKPYYRPMRNDSSVSDSVYRERRRAELDALAQKTGLSKRQLRKREKRKIEDRKEQCKIQTYSKCLRCDLPASQGCTFVYCRNCCRFRAATERKDCKTHNFHFTTKIPWCYREHDGSAAIATALISGIMGL</sequence>
<protein>
    <recommendedName>
        <fullName evidence="9">tRNA-dihydrouridine(16/17) synthase [NAD(P)(+)]</fullName>
        <ecNumber evidence="9">1.3.1.88</ecNumber>
    </recommendedName>
</protein>
<evidence type="ECO:0000256" key="9">
    <source>
        <dbReference type="ARBA" id="ARBA00038890"/>
    </source>
</evidence>
<keyword evidence="4" id="KW-0819">tRNA processing</keyword>
<comment type="catalytic activity">
    <reaction evidence="12">
        <text>5,6-dihydrouridine(16) in tRNA + NAD(+) = uridine(16) in tRNA + NADH + H(+)</text>
        <dbReference type="Rhea" id="RHEA:53380"/>
        <dbReference type="Rhea" id="RHEA-COMP:13543"/>
        <dbReference type="Rhea" id="RHEA-COMP:13544"/>
        <dbReference type="ChEBI" id="CHEBI:15378"/>
        <dbReference type="ChEBI" id="CHEBI:57540"/>
        <dbReference type="ChEBI" id="CHEBI:57945"/>
        <dbReference type="ChEBI" id="CHEBI:65315"/>
        <dbReference type="ChEBI" id="CHEBI:74443"/>
        <dbReference type="EC" id="1.3.1.88"/>
    </reaction>
    <physiologicalReaction direction="right-to-left" evidence="12">
        <dbReference type="Rhea" id="RHEA:53382"/>
    </physiologicalReaction>
</comment>
<dbReference type="SUPFAM" id="SSF51395">
    <property type="entry name" value="FMN-linked oxidoreductases"/>
    <property type="match status" value="2"/>
</dbReference>
<evidence type="ECO:0000256" key="3">
    <source>
        <dbReference type="ARBA" id="ARBA00022643"/>
    </source>
</evidence>
<feature type="domain" description="DUS-like FMN-binding" evidence="14">
    <location>
        <begin position="1"/>
        <end position="79"/>
    </location>
</feature>
<evidence type="ECO:0000256" key="2">
    <source>
        <dbReference type="ARBA" id="ARBA00022630"/>
    </source>
</evidence>
<dbReference type="Pfam" id="PF01207">
    <property type="entry name" value="Dus"/>
    <property type="match status" value="2"/>
</dbReference>
<keyword evidence="3" id="KW-0288">FMN</keyword>
<evidence type="ECO:0000256" key="8">
    <source>
        <dbReference type="ARBA" id="ARBA00038313"/>
    </source>
</evidence>
<keyword evidence="7" id="KW-0520">NAD</keyword>
<dbReference type="GO" id="GO:0050660">
    <property type="term" value="F:flavin adenine dinucleotide binding"/>
    <property type="evidence" value="ECO:0007669"/>
    <property type="project" value="InterPro"/>
</dbReference>
<evidence type="ECO:0000256" key="5">
    <source>
        <dbReference type="ARBA" id="ARBA00022857"/>
    </source>
</evidence>
<keyword evidence="16" id="KW-1185">Reference proteome</keyword>
<organism evidence="17">
    <name type="scientific">Brugia timori</name>
    <dbReference type="NCBI Taxonomy" id="42155"/>
    <lineage>
        <taxon>Eukaryota</taxon>
        <taxon>Metazoa</taxon>
        <taxon>Ecdysozoa</taxon>
        <taxon>Nematoda</taxon>
        <taxon>Chromadorea</taxon>
        <taxon>Rhabditida</taxon>
        <taxon>Spirurina</taxon>
        <taxon>Spiruromorpha</taxon>
        <taxon>Filarioidea</taxon>
        <taxon>Onchocercidae</taxon>
        <taxon>Brugia</taxon>
    </lineage>
</organism>
<evidence type="ECO:0000313" key="15">
    <source>
        <dbReference type="EMBL" id="VDO08289.1"/>
    </source>
</evidence>
<comment type="catalytic activity">
    <reaction evidence="10">
        <text>5,6-dihydrouridine(17) in tRNA + NAD(+) = uridine(17) in tRNA + NADH + H(+)</text>
        <dbReference type="Rhea" id="RHEA:53372"/>
        <dbReference type="Rhea" id="RHEA-COMP:13541"/>
        <dbReference type="Rhea" id="RHEA-COMP:13542"/>
        <dbReference type="ChEBI" id="CHEBI:15378"/>
        <dbReference type="ChEBI" id="CHEBI:57540"/>
        <dbReference type="ChEBI" id="CHEBI:57945"/>
        <dbReference type="ChEBI" id="CHEBI:65315"/>
        <dbReference type="ChEBI" id="CHEBI:74443"/>
        <dbReference type="EC" id="1.3.1.88"/>
    </reaction>
    <physiologicalReaction direction="right-to-left" evidence="10">
        <dbReference type="Rhea" id="RHEA:53374"/>
    </physiologicalReaction>
</comment>
<evidence type="ECO:0000256" key="13">
    <source>
        <dbReference type="ARBA" id="ARBA00049467"/>
    </source>
</evidence>
<name>A0A0R3Q4T3_9BILA</name>
<dbReference type="InterPro" id="IPR013785">
    <property type="entry name" value="Aldolase_TIM"/>
</dbReference>
<dbReference type="WBParaSite" id="BTMF_0000132301-mRNA-1">
    <property type="protein sequence ID" value="BTMF_0000132301-mRNA-1"/>
    <property type="gene ID" value="BTMF_0000132301"/>
</dbReference>
<dbReference type="STRING" id="42155.A0A0R3Q4T3"/>
<comment type="catalytic activity">
    <reaction evidence="11">
        <text>5,6-dihydrouridine(16) in tRNA + NADP(+) = uridine(16) in tRNA + NADPH + H(+)</text>
        <dbReference type="Rhea" id="RHEA:53376"/>
        <dbReference type="Rhea" id="RHEA-COMP:13543"/>
        <dbReference type="Rhea" id="RHEA-COMP:13544"/>
        <dbReference type="ChEBI" id="CHEBI:15378"/>
        <dbReference type="ChEBI" id="CHEBI:57783"/>
        <dbReference type="ChEBI" id="CHEBI:58349"/>
        <dbReference type="ChEBI" id="CHEBI:65315"/>
        <dbReference type="ChEBI" id="CHEBI:74443"/>
        <dbReference type="EC" id="1.3.1.88"/>
    </reaction>
    <physiologicalReaction direction="right-to-left" evidence="11">
        <dbReference type="Rhea" id="RHEA:53378"/>
    </physiologicalReaction>
</comment>
<dbReference type="InterPro" id="IPR018517">
    <property type="entry name" value="tRNA_hU_synthase_CS"/>
</dbReference>
<evidence type="ECO:0000313" key="17">
    <source>
        <dbReference type="WBParaSite" id="BTMF_0000132301-mRNA-1"/>
    </source>
</evidence>
<dbReference type="PANTHER" id="PTHR11082">
    <property type="entry name" value="TRNA-DIHYDROURIDINE SYNTHASE"/>
    <property type="match status" value="1"/>
</dbReference>
<evidence type="ECO:0000313" key="16">
    <source>
        <dbReference type="Proteomes" id="UP000280834"/>
    </source>
</evidence>
<comment type="catalytic activity">
    <reaction evidence="13">
        <text>5,6-dihydrouridine(17) in tRNA + NADP(+) = uridine(17) in tRNA + NADPH + H(+)</text>
        <dbReference type="Rhea" id="RHEA:53368"/>
        <dbReference type="Rhea" id="RHEA-COMP:13541"/>
        <dbReference type="Rhea" id="RHEA-COMP:13542"/>
        <dbReference type="ChEBI" id="CHEBI:15378"/>
        <dbReference type="ChEBI" id="CHEBI:57783"/>
        <dbReference type="ChEBI" id="CHEBI:58349"/>
        <dbReference type="ChEBI" id="CHEBI:65315"/>
        <dbReference type="ChEBI" id="CHEBI:74443"/>
        <dbReference type="EC" id="1.3.1.88"/>
    </reaction>
    <physiologicalReaction direction="right-to-left" evidence="13">
        <dbReference type="Rhea" id="RHEA:53370"/>
    </physiologicalReaction>
</comment>
<keyword evidence="2" id="KW-0285">Flavoprotein</keyword>
<evidence type="ECO:0000256" key="7">
    <source>
        <dbReference type="ARBA" id="ARBA00023027"/>
    </source>
</evidence>
<evidence type="ECO:0000256" key="1">
    <source>
        <dbReference type="ARBA" id="ARBA00001917"/>
    </source>
</evidence>
<evidence type="ECO:0000259" key="14">
    <source>
        <dbReference type="Pfam" id="PF01207"/>
    </source>
</evidence>
<evidence type="ECO:0000256" key="10">
    <source>
        <dbReference type="ARBA" id="ARBA00047287"/>
    </source>
</evidence>
<dbReference type="InterPro" id="IPR035587">
    <property type="entry name" value="DUS-like_FMN-bd"/>
</dbReference>
<evidence type="ECO:0000256" key="6">
    <source>
        <dbReference type="ARBA" id="ARBA00023002"/>
    </source>
</evidence>
<reference evidence="17" key="1">
    <citation type="submission" date="2017-02" db="UniProtKB">
        <authorList>
            <consortium name="WormBaseParasite"/>
        </authorList>
    </citation>
    <scope>IDENTIFICATION</scope>
</reference>
<dbReference type="Proteomes" id="UP000280834">
    <property type="component" value="Unassembled WGS sequence"/>
</dbReference>
<gene>
    <name evidence="15" type="ORF">BTMF_LOCUS665</name>
</gene>
<proteinExistence type="inferred from homology"/>
<accession>A0A0R3Q4T3</accession>
<keyword evidence="6" id="KW-0560">Oxidoreductase</keyword>
<evidence type="ECO:0000256" key="12">
    <source>
        <dbReference type="ARBA" id="ARBA00048934"/>
    </source>
</evidence>
<dbReference type="GO" id="GO:0017150">
    <property type="term" value="F:tRNA dihydrouridine synthase activity"/>
    <property type="evidence" value="ECO:0007669"/>
    <property type="project" value="InterPro"/>
</dbReference>
<dbReference type="PANTHER" id="PTHR11082:SF5">
    <property type="entry name" value="TRNA-DIHYDROURIDINE(16_17) SYNTHASE [NAD(P)(+)]-LIKE"/>
    <property type="match status" value="1"/>
</dbReference>
<evidence type="ECO:0000256" key="11">
    <source>
        <dbReference type="ARBA" id="ARBA00047652"/>
    </source>
</evidence>
<comment type="cofactor">
    <cofactor evidence="1">
        <name>FMN</name>
        <dbReference type="ChEBI" id="CHEBI:58210"/>
    </cofactor>
</comment>
<evidence type="ECO:0000256" key="4">
    <source>
        <dbReference type="ARBA" id="ARBA00022694"/>
    </source>
</evidence>
<dbReference type="PROSITE" id="PS01136">
    <property type="entry name" value="UPF0034"/>
    <property type="match status" value="1"/>
</dbReference>
<dbReference type="EC" id="1.3.1.88" evidence="9"/>
<dbReference type="CDD" id="cd02801">
    <property type="entry name" value="DUS_like_FMN"/>
    <property type="match status" value="1"/>
</dbReference>
<reference evidence="15 16" key="2">
    <citation type="submission" date="2018-11" db="EMBL/GenBank/DDBJ databases">
        <authorList>
            <consortium name="Pathogen Informatics"/>
        </authorList>
    </citation>
    <scope>NUCLEOTIDE SEQUENCE [LARGE SCALE GENOMIC DNA]</scope>
</reference>
<dbReference type="AlphaFoldDB" id="A0A0R3Q4T3"/>